<dbReference type="GO" id="GO:0022857">
    <property type="term" value="F:transmembrane transporter activity"/>
    <property type="evidence" value="ECO:0007669"/>
    <property type="project" value="InterPro"/>
</dbReference>
<evidence type="ECO:0000313" key="8">
    <source>
        <dbReference type="EMBL" id="ESZ92822.1"/>
    </source>
</evidence>
<feature type="transmembrane region" description="Helical" evidence="6">
    <location>
        <begin position="491"/>
        <end position="513"/>
    </location>
</feature>
<dbReference type="EMBL" id="AYSA01000361">
    <property type="protein sequence ID" value="ESZ92822.1"/>
    <property type="molecule type" value="Genomic_DNA"/>
</dbReference>
<dbReference type="Proteomes" id="UP000019487">
    <property type="component" value="Unassembled WGS sequence"/>
</dbReference>
<dbReference type="AlphaFoldDB" id="W9C7W3"/>
<name>W9C7W3_SCLBF</name>
<feature type="transmembrane region" description="Helical" evidence="6">
    <location>
        <begin position="179"/>
        <end position="199"/>
    </location>
</feature>
<dbReference type="STRING" id="1432307.W9C7W3"/>
<comment type="caution">
    <text evidence="8">The sequence shown here is derived from an EMBL/GenBank/DDBJ whole genome shotgun (WGS) entry which is preliminary data.</text>
</comment>
<evidence type="ECO:0000256" key="2">
    <source>
        <dbReference type="ARBA" id="ARBA00022692"/>
    </source>
</evidence>
<keyword evidence="3 6" id="KW-1133">Transmembrane helix</keyword>
<feature type="transmembrane region" description="Helical" evidence="6">
    <location>
        <begin position="427"/>
        <end position="446"/>
    </location>
</feature>
<dbReference type="Pfam" id="PF00083">
    <property type="entry name" value="Sugar_tr"/>
    <property type="match status" value="2"/>
</dbReference>
<accession>W9C7W3</accession>
<dbReference type="PANTHER" id="PTHR24064">
    <property type="entry name" value="SOLUTE CARRIER FAMILY 22 MEMBER"/>
    <property type="match status" value="1"/>
</dbReference>
<comment type="subcellular location">
    <subcellularLocation>
        <location evidence="1">Membrane</location>
        <topology evidence="1">Multi-pass membrane protein</topology>
    </subcellularLocation>
</comment>
<dbReference type="HOGENOM" id="CLU_001265_46_13_1"/>
<feature type="transmembrane region" description="Helical" evidence="6">
    <location>
        <begin position="293"/>
        <end position="315"/>
    </location>
</feature>
<feature type="transmembrane region" description="Helical" evidence="6">
    <location>
        <begin position="519"/>
        <end position="537"/>
    </location>
</feature>
<dbReference type="InterPro" id="IPR036259">
    <property type="entry name" value="MFS_trans_sf"/>
</dbReference>
<keyword evidence="4 6" id="KW-0472">Membrane</keyword>
<evidence type="ECO:0000256" key="6">
    <source>
        <dbReference type="SAM" id="Phobius"/>
    </source>
</evidence>
<proteinExistence type="predicted"/>
<dbReference type="GO" id="GO:0016020">
    <property type="term" value="C:membrane"/>
    <property type="evidence" value="ECO:0007669"/>
    <property type="project" value="UniProtKB-SubCell"/>
</dbReference>
<dbReference type="OrthoDB" id="433512at2759"/>
<keyword evidence="2 6" id="KW-0812">Transmembrane</keyword>
<evidence type="ECO:0000313" key="9">
    <source>
        <dbReference type="Proteomes" id="UP000019487"/>
    </source>
</evidence>
<evidence type="ECO:0000256" key="4">
    <source>
        <dbReference type="ARBA" id="ARBA00023136"/>
    </source>
</evidence>
<dbReference type="PROSITE" id="PS50850">
    <property type="entry name" value="MFS"/>
    <property type="match status" value="1"/>
</dbReference>
<evidence type="ECO:0000256" key="1">
    <source>
        <dbReference type="ARBA" id="ARBA00004141"/>
    </source>
</evidence>
<keyword evidence="9" id="KW-1185">Reference proteome</keyword>
<feature type="domain" description="Major facilitator superfamily (MFS) profile" evidence="7">
    <location>
        <begin position="106"/>
        <end position="541"/>
    </location>
</feature>
<feature type="transmembrane region" description="Helical" evidence="6">
    <location>
        <begin position="255"/>
        <end position="281"/>
    </location>
</feature>
<reference evidence="8 9" key="1">
    <citation type="journal article" date="2014" name="Genome Announc.">
        <title>Draft genome sequence of Sclerotinia borealis, a psychrophilic plant pathogenic fungus.</title>
        <authorList>
            <person name="Mardanov A.V."/>
            <person name="Beletsky A.V."/>
            <person name="Kadnikov V.V."/>
            <person name="Ignatov A.N."/>
            <person name="Ravin N.V."/>
        </authorList>
    </citation>
    <scope>NUCLEOTIDE SEQUENCE [LARGE SCALE GENOMIC DNA]</scope>
    <source>
        <strain evidence="9">F-4157</strain>
    </source>
</reference>
<gene>
    <name evidence="8" type="ORF">SBOR_6809</name>
</gene>
<protein>
    <submittedName>
        <fullName evidence="8">Putative inorganic phosphate transporter C8E4.01c</fullName>
    </submittedName>
</protein>
<dbReference type="InterPro" id="IPR020846">
    <property type="entry name" value="MFS_dom"/>
</dbReference>
<organism evidence="8 9">
    <name type="scientific">Sclerotinia borealis (strain F-4128)</name>
    <dbReference type="NCBI Taxonomy" id="1432307"/>
    <lineage>
        <taxon>Eukaryota</taxon>
        <taxon>Fungi</taxon>
        <taxon>Dikarya</taxon>
        <taxon>Ascomycota</taxon>
        <taxon>Pezizomycotina</taxon>
        <taxon>Leotiomycetes</taxon>
        <taxon>Helotiales</taxon>
        <taxon>Sclerotiniaceae</taxon>
        <taxon>Sclerotinia</taxon>
    </lineage>
</organism>
<sequence>MANPIHAHEHHNPTNMGIIGLPHGPETGDDHVSIYDMGTDEEIFNEVLYPDDIFTEDHVYWADLKLKDKISFITRTEGADAKEELKSIWAMMKVDPLSPVSWYFSNAVLPGAGLGLEGYVLFSIGNLAPLFSAVWPQCWKTFEVCSEQWTYAVTYLEIIGIIVGQILVGYLGDKIGRRWGLIQDAVIMFLGLIMLIASWGTTLNGWVICYAWSLFFYGIGVGGEYPMTATAAMESATAPNRRTTKMDRLHRGRKVTMAFLMQGWGQFFNQAILIILLLIFHHGSGNPPYSQVAAQWTFRVSFAIPAVGTLWLVYYRMFKMPLISKSLDMVKKTTNVTGYDKESLTLTVKHFSGRLIATAGAWFCNDVFFYGNKLFQSQFIKVISPGSTSIMEGWLWNLVNVGVSLAGYYCASFLIDNKLYGRKWMQQIGFFLDFILFVVPAFHYTYYTSIAGIKSFQAMYFLSSFFNQFGPNSVTFLVAAEVFPTPIRASAHGFSAAVGKLGALFASVLYNFISTQQKFYIVPWFGLAGMILTFIFLPDTTGLDLKEQERRWKYIRSGRESEYHGIAIHPAHLSLWENWMGAGKNYDPKLDAGDKILEMRQEWELKQTEKGKNEEDIATFDDEWSQEIHQYFRSDNTPTRNRVPRVEATSESTSDEITREK</sequence>
<dbReference type="SUPFAM" id="SSF103473">
    <property type="entry name" value="MFS general substrate transporter"/>
    <property type="match status" value="1"/>
</dbReference>
<evidence type="ECO:0000256" key="5">
    <source>
        <dbReference type="SAM" id="MobiDB-lite"/>
    </source>
</evidence>
<evidence type="ECO:0000256" key="3">
    <source>
        <dbReference type="ARBA" id="ARBA00022989"/>
    </source>
</evidence>
<dbReference type="Gene3D" id="1.20.1250.20">
    <property type="entry name" value="MFS general substrate transporter like domains"/>
    <property type="match status" value="1"/>
</dbReference>
<feature type="region of interest" description="Disordered" evidence="5">
    <location>
        <begin position="631"/>
        <end position="661"/>
    </location>
</feature>
<feature type="transmembrane region" description="Helical" evidence="6">
    <location>
        <begin position="394"/>
        <end position="415"/>
    </location>
</feature>
<dbReference type="InterPro" id="IPR005828">
    <property type="entry name" value="MFS_sugar_transport-like"/>
</dbReference>
<feature type="transmembrane region" description="Helical" evidence="6">
    <location>
        <begin position="351"/>
        <end position="371"/>
    </location>
</feature>
<evidence type="ECO:0000259" key="7">
    <source>
        <dbReference type="PROSITE" id="PS50850"/>
    </source>
</evidence>
<feature type="transmembrane region" description="Helical" evidence="6">
    <location>
        <begin position="149"/>
        <end position="172"/>
    </location>
</feature>